<name>A0ACA9TVG1_BIOOC</name>
<evidence type="ECO:0000313" key="2">
    <source>
        <dbReference type="Proteomes" id="UP000836387"/>
    </source>
</evidence>
<sequence length="755" mass="85296">MELSGFRLAITSDKTDATDDRRVEFVNQIDGPSADHQHITAPNCVSLVSVGHSHYYVQSSPLWPSGLPTPDRKDAHTAHGVLSPPVSRDRIPLIPIEDVDDDPFLSSPETSPRRQSLKQTPSGDKRKREAHSQTIAPSKVVVISSASSNEGLPPTKRPKEAIYIDYNELERVKNDPDWLQKRSGELMADGDDAGPSEQPPTENPTTYPVDETNNETPATGQPNPDPETPPSEDPTLCPEQQEVVDLILSGRNVFYTGSAGCGKSTVLKAAVKKLREETEEKMGKNVCILAPTGRAALQVDGMTTWSYMGWTPSDHQLDLDTLIQRTFRKHVRKRLRRTDVLIIDEISMVENHHLQRMDVCLRAAREYGQKVTRPFGGLQVILTGDFCQLPPVKPFEYCMFCGLKTTLNAWKTQYECPNKHGPFKETDKWAFQSQAWKDANLEHVHLNQIHRQHDTEFIKILQKCRRGEAFNSKEVKRLVDHGCKVANATRILCTREEVNGFNRAEFEKLKTEVHQFTAVDGFRWRNERHPYLEKLANRDGTRTALREHRIDPWVDLRVGMVVVLQVNLNLSDGLCNGSQGLICGWEDVDPKNLPYAYRQGSNELGPMAITGDYADLKEQQIRKFSQQTHVKQWPKVIFHNGLRRTIYPSCFVTTMGEGKAPEDFSVLHRTQIPLVAGWAMTVHKSQGMTLNRVIVDVSRAFEDGQVYVALSRATNLEGLRIDGDANALLLKVECNAEVMTFLREKFESLKLPKHY</sequence>
<comment type="caution">
    <text evidence="1">The sequence shown here is derived from an EMBL/GenBank/DDBJ whole genome shotgun (WGS) entry which is preliminary data.</text>
</comment>
<evidence type="ECO:0000313" key="1">
    <source>
        <dbReference type="EMBL" id="CAG9944966.1"/>
    </source>
</evidence>
<proteinExistence type="predicted"/>
<keyword evidence="2" id="KW-1185">Reference proteome</keyword>
<organism evidence="1 2">
    <name type="scientific">Clonostachys rosea f. rosea IK726</name>
    <dbReference type="NCBI Taxonomy" id="1349383"/>
    <lineage>
        <taxon>Eukaryota</taxon>
        <taxon>Fungi</taxon>
        <taxon>Dikarya</taxon>
        <taxon>Ascomycota</taxon>
        <taxon>Pezizomycotina</taxon>
        <taxon>Sordariomycetes</taxon>
        <taxon>Hypocreomycetidae</taxon>
        <taxon>Hypocreales</taxon>
        <taxon>Bionectriaceae</taxon>
        <taxon>Clonostachys</taxon>
    </lineage>
</organism>
<accession>A0ACA9TVG1</accession>
<gene>
    <name evidence="1" type="ORF">CRV2_00011059</name>
</gene>
<reference evidence="1" key="1">
    <citation type="submission" date="2020-04" db="EMBL/GenBank/DDBJ databases">
        <authorList>
            <person name="Broberg M."/>
        </authorList>
    </citation>
    <scope>NUCLEOTIDE SEQUENCE</scope>
</reference>
<protein>
    <submittedName>
        <fullName evidence="1">Uncharacterized protein</fullName>
    </submittedName>
</protein>
<dbReference type="Proteomes" id="UP000836387">
    <property type="component" value="Unassembled WGS sequence"/>
</dbReference>
<reference evidence="1" key="2">
    <citation type="submission" date="2021-10" db="EMBL/GenBank/DDBJ databases">
        <authorList>
            <person name="Piombo E."/>
        </authorList>
    </citation>
    <scope>NUCLEOTIDE SEQUENCE</scope>
</reference>
<dbReference type="EMBL" id="CADEHS020000008">
    <property type="protein sequence ID" value="CAG9944966.1"/>
    <property type="molecule type" value="Genomic_DNA"/>
</dbReference>